<evidence type="ECO:0000256" key="2">
    <source>
        <dbReference type="ARBA" id="ARBA00022448"/>
    </source>
</evidence>
<feature type="transmembrane region" description="Helical" evidence="7">
    <location>
        <begin position="128"/>
        <end position="148"/>
    </location>
</feature>
<dbReference type="InterPro" id="IPR000515">
    <property type="entry name" value="MetI-like"/>
</dbReference>
<feature type="transmembrane region" description="Helical" evidence="7">
    <location>
        <begin position="92"/>
        <end position="116"/>
    </location>
</feature>
<dbReference type="SUPFAM" id="SSF161098">
    <property type="entry name" value="MetI-like"/>
    <property type="match status" value="1"/>
</dbReference>
<gene>
    <name evidence="9" type="ORF">EV645_3171</name>
</gene>
<evidence type="ECO:0000256" key="4">
    <source>
        <dbReference type="ARBA" id="ARBA00022692"/>
    </source>
</evidence>
<dbReference type="CDD" id="cd06261">
    <property type="entry name" value="TM_PBP2"/>
    <property type="match status" value="1"/>
</dbReference>
<keyword evidence="5 7" id="KW-1133">Transmembrane helix</keyword>
<keyword evidence="4 7" id="KW-0812">Transmembrane</keyword>
<evidence type="ECO:0000256" key="5">
    <source>
        <dbReference type="ARBA" id="ARBA00022989"/>
    </source>
</evidence>
<keyword evidence="3" id="KW-1003">Cell membrane</keyword>
<feature type="domain" description="ABC transmembrane type-1" evidence="8">
    <location>
        <begin position="57"/>
        <end position="248"/>
    </location>
</feature>
<dbReference type="EMBL" id="SHKR01000012">
    <property type="protein sequence ID" value="RZU15633.1"/>
    <property type="molecule type" value="Genomic_DNA"/>
</dbReference>
<dbReference type="InterPro" id="IPR035906">
    <property type="entry name" value="MetI-like_sf"/>
</dbReference>
<protein>
    <submittedName>
        <fullName evidence="9">Carbohydrate ABC transporter membrane protein 2 (CUT1 family)</fullName>
    </submittedName>
</protein>
<feature type="transmembrane region" description="Helical" evidence="7">
    <location>
        <begin position="12"/>
        <end position="32"/>
    </location>
</feature>
<name>A0A4Q7WZL4_9ACTN</name>
<reference evidence="9 10" key="1">
    <citation type="journal article" date="2015" name="Stand. Genomic Sci.">
        <title>Genomic Encyclopedia of Bacterial and Archaeal Type Strains, Phase III: the genomes of soil and plant-associated and newly described type strains.</title>
        <authorList>
            <person name="Whitman W.B."/>
            <person name="Woyke T."/>
            <person name="Klenk H.P."/>
            <person name="Zhou Y."/>
            <person name="Lilburn T.G."/>
            <person name="Beck B.J."/>
            <person name="De Vos P."/>
            <person name="Vandamme P."/>
            <person name="Eisen J.A."/>
            <person name="Garrity G."/>
            <person name="Hugenholtz P."/>
            <person name="Kyrpides N.C."/>
        </authorList>
    </citation>
    <scope>NUCLEOTIDE SEQUENCE [LARGE SCALE GENOMIC DNA]</scope>
    <source>
        <strain evidence="9 10">VKM Ac-2540</strain>
    </source>
</reference>
<comment type="similarity">
    <text evidence="7">Belongs to the binding-protein-dependent transport system permease family.</text>
</comment>
<keyword evidence="10" id="KW-1185">Reference proteome</keyword>
<dbReference type="GO" id="GO:0005886">
    <property type="term" value="C:plasma membrane"/>
    <property type="evidence" value="ECO:0007669"/>
    <property type="project" value="UniProtKB-SubCell"/>
</dbReference>
<dbReference type="PANTHER" id="PTHR43744:SF12">
    <property type="entry name" value="ABC TRANSPORTER PERMEASE PROTEIN MG189-RELATED"/>
    <property type="match status" value="1"/>
</dbReference>
<dbReference type="GO" id="GO:0055085">
    <property type="term" value="P:transmembrane transport"/>
    <property type="evidence" value="ECO:0007669"/>
    <property type="project" value="InterPro"/>
</dbReference>
<keyword evidence="2 7" id="KW-0813">Transport</keyword>
<dbReference type="Proteomes" id="UP000292027">
    <property type="component" value="Unassembled WGS sequence"/>
</dbReference>
<dbReference type="Pfam" id="PF00528">
    <property type="entry name" value="BPD_transp_1"/>
    <property type="match status" value="1"/>
</dbReference>
<organism evidence="9 10">
    <name type="scientific">Kribbella rubisoli</name>
    <dbReference type="NCBI Taxonomy" id="3075929"/>
    <lineage>
        <taxon>Bacteria</taxon>
        <taxon>Bacillati</taxon>
        <taxon>Actinomycetota</taxon>
        <taxon>Actinomycetes</taxon>
        <taxon>Propionibacteriales</taxon>
        <taxon>Kribbellaceae</taxon>
        <taxon>Kribbella</taxon>
    </lineage>
</organism>
<evidence type="ECO:0000313" key="9">
    <source>
        <dbReference type="EMBL" id="RZU15633.1"/>
    </source>
</evidence>
<evidence type="ECO:0000259" key="8">
    <source>
        <dbReference type="PROSITE" id="PS50928"/>
    </source>
</evidence>
<dbReference type="RefSeq" id="WP_130444351.1">
    <property type="nucleotide sequence ID" value="NZ_SHKR01000012.1"/>
</dbReference>
<sequence length="262" mass="28513">MFQFQRLPGRILSQLLVLVALVVLVVPLVLIVKESLAGEGISNYGIVLSSTPFLRFFANSLIVSVSTVVLVMFLGLSASYGFAVLRPRGSPVGAVVILTGLALPAIALVVPLYYVVQAIGLLDTYWSVIIPLTVISIPFGVLVSSNYIRGLPAELYEAGRLDGANSWQFFWQILVPICRPILSVVAIFTFLAAWNEYLLPLLFIQSTDLQVLTQVPTYFQSERAVDTPKIFAANILISVPVVVIFIVLQKTFRTGISAGAVK</sequence>
<accession>A0A4Q7WZL4</accession>
<feature type="transmembrane region" description="Helical" evidence="7">
    <location>
        <begin position="52"/>
        <end position="85"/>
    </location>
</feature>
<feature type="transmembrane region" description="Helical" evidence="7">
    <location>
        <begin position="169"/>
        <end position="194"/>
    </location>
</feature>
<dbReference type="PANTHER" id="PTHR43744">
    <property type="entry name" value="ABC TRANSPORTER PERMEASE PROTEIN MG189-RELATED-RELATED"/>
    <property type="match status" value="1"/>
</dbReference>
<comment type="subcellular location">
    <subcellularLocation>
        <location evidence="1 7">Cell membrane</location>
        <topology evidence="1 7">Multi-pass membrane protein</topology>
    </subcellularLocation>
</comment>
<dbReference type="Gene3D" id="1.10.3720.10">
    <property type="entry name" value="MetI-like"/>
    <property type="match status" value="1"/>
</dbReference>
<keyword evidence="6 7" id="KW-0472">Membrane</keyword>
<evidence type="ECO:0000256" key="1">
    <source>
        <dbReference type="ARBA" id="ARBA00004651"/>
    </source>
</evidence>
<proteinExistence type="inferred from homology"/>
<comment type="caution">
    <text evidence="9">The sequence shown here is derived from an EMBL/GenBank/DDBJ whole genome shotgun (WGS) entry which is preliminary data.</text>
</comment>
<dbReference type="AlphaFoldDB" id="A0A4Q7WZL4"/>
<evidence type="ECO:0000256" key="7">
    <source>
        <dbReference type="RuleBase" id="RU363032"/>
    </source>
</evidence>
<evidence type="ECO:0000313" key="10">
    <source>
        <dbReference type="Proteomes" id="UP000292027"/>
    </source>
</evidence>
<dbReference type="PROSITE" id="PS50928">
    <property type="entry name" value="ABC_TM1"/>
    <property type="match status" value="1"/>
</dbReference>
<evidence type="ECO:0000256" key="3">
    <source>
        <dbReference type="ARBA" id="ARBA00022475"/>
    </source>
</evidence>
<evidence type="ECO:0000256" key="6">
    <source>
        <dbReference type="ARBA" id="ARBA00023136"/>
    </source>
</evidence>
<feature type="transmembrane region" description="Helical" evidence="7">
    <location>
        <begin position="230"/>
        <end position="248"/>
    </location>
</feature>
<dbReference type="OrthoDB" id="9794684at2"/>